<sequence>MQIEKIFGEIPIFQDIKMDKILFESSYPILFTCIEHRNIYLFICCVNNSDETKWIGTKTSYPNLIELLTNEITIRDVFANVTDKKFLITKKVTGVNFNEVDFKDLPQDLLPTAGEFLETESGELEEEILCFEERMESEKMDKGENKEKKYPSLKERIEEYYGKSFEEVCAERDCFGEEMKEIDFGGPVGEEYW</sequence>
<proteinExistence type="predicted"/>
<dbReference type="RefSeq" id="WP_118486283.1">
    <property type="nucleotide sequence ID" value="NZ_QRQO01000032.1"/>
</dbReference>
<dbReference type="Proteomes" id="UP000283700">
    <property type="component" value="Unassembled WGS sequence"/>
</dbReference>
<gene>
    <name evidence="1" type="ORF">DWZ29_11160</name>
</gene>
<dbReference type="AlphaFoldDB" id="A0A415U0W5"/>
<evidence type="ECO:0000313" key="1">
    <source>
        <dbReference type="EMBL" id="RHN11777.1"/>
    </source>
</evidence>
<comment type="caution">
    <text evidence="1">The sequence shown here is derived from an EMBL/GenBank/DDBJ whole genome shotgun (WGS) entry which is preliminary data.</text>
</comment>
<dbReference type="EMBL" id="QRQO01000032">
    <property type="protein sequence ID" value="RHN11777.1"/>
    <property type="molecule type" value="Genomic_DNA"/>
</dbReference>
<accession>A0A415U0W5</accession>
<organism evidence="1 2">
    <name type="scientific">Anaerobutyricum hallii</name>
    <dbReference type="NCBI Taxonomy" id="39488"/>
    <lineage>
        <taxon>Bacteria</taxon>
        <taxon>Bacillati</taxon>
        <taxon>Bacillota</taxon>
        <taxon>Clostridia</taxon>
        <taxon>Lachnospirales</taxon>
        <taxon>Lachnospiraceae</taxon>
        <taxon>Anaerobutyricum</taxon>
    </lineage>
</organism>
<name>A0A415U0W5_9FIRM</name>
<evidence type="ECO:0000313" key="2">
    <source>
        <dbReference type="Proteomes" id="UP000283700"/>
    </source>
</evidence>
<reference evidence="1 2" key="1">
    <citation type="submission" date="2018-08" db="EMBL/GenBank/DDBJ databases">
        <title>A genome reference for cultivated species of the human gut microbiota.</title>
        <authorList>
            <person name="Zou Y."/>
            <person name="Xue W."/>
            <person name="Luo G."/>
        </authorList>
    </citation>
    <scope>NUCLEOTIDE SEQUENCE [LARGE SCALE GENOMIC DNA]</scope>
    <source>
        <strain evidence="1 2">AF31-17AC</strain>
    </source>
</reference>
<protein>
    <submittedName>
        <fullName evidence="1">Uncharacterized protein</fullName>
    </submittedName>
</protein>